<protein>
    <recommendedName>
        <fullName evidence="4">DUF4760 domain-containing protein</fullName>
    </recommendedName>
</protein>
<organism evidence="2 3">
    <name type="scientific">Psychrobacter alimentarius</name>
    <dbReference type="NCBI Taxonomy" id="261164"/>
    <lineage>
        <taxon>Bacteria</taxon>
        <taxon>Pseudomonadati</taxon>
        <taxon>Pseudomonadota</taxon>
        <taxon>Gammaproteobacteria</taxon>
        <taxon>Moraxellales</taxon>
        <taxon>Moraxellaceae</taxon>
        <taxon>Psychrobacter</taxon>
    </lineage>
</organism>
<evidence type="ECO:0000256" key="1">
    <source>
        <dbReference type="SAM" id="Phobius"/>
    </source>
</evidence>
<reference evidence="2 3" key="1">
    <citation type="submission" date="2016-03" db="EMBL/GenBank/DDBJ databases">
        <title>Genome sequencing of Psychrobacter alimentarius PAMC 27889.</title>
        <authorList>
            <person name="Lee J."/>
            <person name="Kim O.-S."/>
        </authorList>
    </citation>
    <scope>NUCLEOTIDE SEQUENCE [LARGE SCALE GENOMIC DNA]</scope>
    <source>
        <strain evidence="2 3">PAMC 27889</strain>
    </source>
</reference>
<name>A0ABM5ZZN0_9GAMM</name>
<keyword evidence="1" id="KW-1133">Transmembrane helix</keyword>
<dbReference type="EMBL" id="CP014945">
    <property type="protein sequence ID" value="AMT97651.1"/>
    <property type="molecule type" value="Genomic_DNA"/>
</dbReference>
<keyword evidence="1" id="KW-0812">Transmembrane</keyword>
<evidence type="ECO:0000313" key="3">
    <source>
        <dbReference type="Proteomes" id="UP000076104"/>
    </source>
</evidence>
<feature type="transmembrane region" description="Helical" evidence="1">
    <location>
        <begin position="21"/>
        <end position="39"/>
    </location>
</feature>
<evidence type="ECO:0008006" key="4">
    <source>
        <dbReference type="Google" id="ProtNLM"/>
    </source>
</evidence>
<proteinExistence type="predicted"/>
<evidence type="ECO:0000313" key="2">
    <source>
        <dbReference type="EMBL" id="AMT97651.1"/>
    </source>
</evidence>
<sequence>MNSIELANAVTWLKQIELSEGLIAACIIGIFGLCGILITQRSERKKEYEAFLIIKFEEVVFRLVDFAAIIQEVQSKSFSSNCYEALDVDEFYREGGKIEILIALYFPELEKKYELFLNAGGGLINAQYEHETNPNDSTLDVLKQLDEEYDRVYKSFYKHIRSCSSAYAKPLKHRKRVLIN</sequence>
<dbReference type="GeneID" id="33060225"/>
<dbReference type="Proteomes" id="UP000076104">
    <property type="component" value="Chromosome"/>
</dbReference>
<accession>A0ABM5ZZN0</accession>
<gene>
    <name evidence="2" type="ORF">A3K91_2066</name>
</gene>
<dbReference type="RefSeq" id="WP_062845192.1">
    <property type="nucleotide sequence ID" value="NZ_CP014945.1"/>
</dbReference>
<keyword evidence="3" id="KW-1185">Reference proteome</keyword>
<keyword evidence="1" id="KW-0472">Membrane</keyword>